<evidence type="ECO:0000313" key="2">
    <source>
        <dbReference type="EMBL" id="MFC6725396.1"/>
    </source>
</evidence>
<name>A0ABD5S1P2_9EURY</name>
<proteinExistence type="predicted"/>
<accession>A0ABD5S1P2</accession>
<evidence type="ECO:0008006" key="4">
    <source>
        <dbReference type="Google" id="ProtNLM"/>
    </source>
</evidence>
<keyword evidence="3" id="KW-1185">Reference proteome</keyword>
<gene>
    <name evidence="2" type="ORF">ACFQE1_13660</name>
</gene>
<dbReference type="Proteomes" id="UP001596328">
    <property type="component" value="Unassembled WGS sequence"/>
</dbReference>
<dbReference type="Pfam" id="PF26419">
    <property type="entry name" value="DUF8114"/>
    <property type="match status" value="1"/>
</dbReference>
<feature type="compositionally biased region" description="Acidic residues" evidence="1">
    <location>
        <begin position="43"/>
        <end position="63"/>
    </location>
</feature>
<feature type="region of interest" description="Disordered" evidence="1">
    <location>
        <begin position="1"/>
        <end position="63"/>
    </location>
</feature>
<dbReference type="InterPro" id="IPR058427">
    <property type="entry name" value="DUF8114"/>
</dbReference>
<organism evidence="2 3">
    <name type="scientific">Halobium palmae</name>
    <dbReference type="NCBI Taxonomy" id="1776492"/>
    <lineage>
        <taxon>Archaea</taxon>
        <taxon>Methanobacteriati</taxon>
        <taxon>Methanobacteriota</taxon>
        <taxon>Stenosarchaea group</taxon>
        <taxon>Halobacteria</taxon>
        <taxon>Halobacteriales</taxon>
        <taxon>Haloferacaceae</taxon>
        <taxon>Halobium</taxon>
    </lineage>
</organism>
<feature type="compositionally biased region" description="Basic and acidic residues" evidence="1">
    <location>
        <begin position="10"/>
        <end position="35"/>
    </location>
</feature>
<comment type="caution">
    <text evidence="2">The sequence shown here is derived from an EMBL/GenBank/DDBJ whole genome shotgun (WGS) entry which is preliminary data.</text>
</comment>
<sequence>TDPDALPDPADPKEVQERLEEGLDLDRVEITRDDPEAAAGAPLDDEFDESEADLDLDTDYPTR</sequence>
<dbReference type="AlphaFoldDB" id="A0ABD5S1P2"/>
<protein>
    <recommendedName>
        <fullName evidence="4">SMC-Scp complex subunit ScpB</fullName>
    </recommendedName>
</protein>
<feature type="non-terminal residue" evidence="2">
    <location>
        <position position="1"/>
    </location>
</feature>
<dbReference type="EMBL" id="JBHSWU010000507">
    <property type="protein sequence ID" value="MFC6725396.1"/>
    <property type="molecule type" value="Genomic_DNA"/>
</dbReference>
<evidence type="ECO:0000256" key="1">
    <source>
        <dbReference type="SAM" id="MobiDB-lite"/>
    </source>
</evidence>
<evidence type="ECO:0000313" key="3">
    <source>
        <dbReference type="Proteomes" id="UP001596328"/>
    </source>
</evidence>
<reference evidence="2 3" key="1">
    <citation type="journal article" date="2019" name="Int. J. Syst. Evol. Microbiol.">
        <title>The Global Catalogue of Microorganisms (GCM) 10K type strain sequencing project: providing services to taxonomists for standard genome sequencing and annotation.</title>
        <authorList>
            <consortium name="The Broad Institute Genomics Platform"/>
            <consortium name="The Broad Institute Genome Sequencing Center for Infectious Disease"/>
            <person name="Wu L."/>
            <person name="Ma J."/>
        </authorList>
    </citation>
    <scope>NUCLEOTIDE SEQUENCE [LARGE SCALE GENOMIC DNA]</scope>
    <source>
        <strain evidence="2 3">NBRC 111368</strain>
    </source>
</reference>